<dbReference type="InterPro" id="IPR000073">
    <property type="entry name" value="AB_hydrolase_1"/>
</dbReference>
<dbReference type="PANTHER" id="PTHR11005">
    <property type="entry name" value="LYSOSOMAL ACID LIPASE-RELATED"/>
    <property type="match status" value="1"/>
</dbReference>
<dbReference type="EMBL" id="NEDP02001725">
    <property type="protein sequence ID" value="OWF52633.1"/>
    <property type="molecule type" value="Genomic_DNA"/>
</dbReference>
<keyword evidence="3 7" id="KW-0378">Hydrolase</keyword>
<evidence type="ECO:0000259" key="10">
    <source>
        <dbReference type="Pfam" id="PF00561"/>
    </source>
</evidence>
<dbReference type="Pfam" id="PF00561">
    <property type="entry name" value="Abhydrolase_1"/>
    <property type="match status" value="1"/>
</dbReference>
<keyword evidence="2 9" id="KW-0732">Signal</keyword>
<dbReference type="PIRSF" id="PIRSF000862">
    <property type="entry name" value="Steryl_ester_lip"/>
    <property type="match status" value="1"/>
</dbReference>
<feature type="active site" description="Charge relay system" evidence="8">
    <location>
        <position position="382"/>
    </location>
</feature>
<accession>A0A210QV36</accession>
<organism evidence="11 12">
    <name type="scientific">Mizuhopecten yessoensis</name>
    <name type="common">Japanese scallop</name>
    <name type="synonym">Patinopecten yessoensis</name>
    <dbReference type="NCBI Taxonomy" id="6573"/>
    <lineage>
        <taxon>Eukaryota</taxon>
        <taxon>Metazoa</taxon>
        <taxon>Spiralia</taxon>
        <taxon>Lophotrochozoa</taxon>
        <taxon>Mollusca</taxon>
        <taxon>Bivalvia</taxon>
        <taxon>Autobranchia</taxon>
        <taxon>Pteriomorphia</taxon>
        <taxon>Pectinida</taxon>
        <taxon>Pectinoidea</taxon>
        <taxon>Pectinidae</taxon>
        <taxon>Mizuhopecten</taxon>
    </lineage>
</organism>
<evidence type="ECO:0000256" key="6">
    <source>
        <dbReference type="ARBA" id="ARBA00023180"/>
    </source>
</evidence>
<evidence type="ECO:0000256" key="3">
    <source>
        <dbReference type="ARBA" id="ARBA00022801"/>
    </source>
</evidence>
<dbReference type="FunFam" id="3.40.50.1820:FF:000021">
    <property type="entry name" value="Lipase"/>
    <property type="match status" value="1"/>
</dbReference>
<keyword evidence="5" id="KW-0443">Lipid metabolism</keyword>
<evidence type="ECO:0000256" key="9">
    <source>
        <dbReference type="SAM" id="SignalP"/>
    </source>
</evidence>
<dbReference type="GO" id="GO:0016042">
    <property type="term" value="P:lipid catabolic process"/>
    <property type="evidence" value="ECO:0007669"/>
    <property type="project" value="UniProtKB-KW"/>
</dbReference>
<dbReference type="STRING" id="6573.A0A210QV36"/>
<gene>
    <name evidence="11" type="ORF">KP79_PYT05850</name>
</gene>
<keyword evidence="4 7" id="KW-0442">Lipid degradation</keyword>
<dbReference type="Proteomes" id="UP000242188">
    <property type="component" value="Unassembled WGS sequence"/>
</dbReference>
<evidence type="ECO:0000256" key="8">
    <source>
        <dbReference type="PIRSR" id="PIRSR000862-1"/>
    </source>
</evidence>
<sequence length="414" mass="47115">MVRPNLLWLFVLFAMTTHIYSTPNPSRHGIRYDPEVYMNASQLLTSKGYPCEEHEVPTDDGFILGLQRIPHGRLESQKVYYPKDDQPVVLLQHGLLSCSACWLENLVNESLGYLMADNGLDVWLGNSRGNTYSRKHKTLSPSDPEFWEWSWDEMAMYDLPAMVDYILNVTNRKQLYYLGYSQGTQIAFSGLGLPWNTDKVKMFFAFAPVTTLGDIISPIRLLAPFVKPIQTLYEIFGKSEFLPSTDIVKWLGRAACSKPGLDFICENVLFVLGGYDFKQMNESRIPVYVANHPAGTSVQNIVHYAQSVLHKNFLMYDFGSEATNLARYNQTTPPAWNASLVKTPTVVYSGSKDWLADPTDVNALLPEITNLVATKTMDEWEHLDFIWAMDAPQQAYNDVIRRIHEQEAVERNST</sequence>
<dbReference type="InterPro" id="IPR029058">
    <property type="entry name" value="AB_hydrolase_fold"/>
</dbReference>
<comment type="similarity">
    <text evidence="1 7">Belongs to the AB hydrolase superfamily. Lipase family.</text>
</comment>
<keyword evidence="12" id="KW-1185">Reference proteome</keyword>
<dbReference type="Gene3D" id="3.40.50.1820">
    <property type="entry name" value="alpha/beta hydrolase"/>
    <property type="match status" value="1"/>
</dbReference>
<dbReference type="InterPro" id="IPR025483">
    <property type="entry name" value="Lipase_euk"/>
</dbReference>
<comment type="caution">
    <text evidence="11">The sequence shown here is derived from an EMBL/GenBank/DDBJ whole genome shotgun (WGS) entry which is preliminary data.</text>
</comment>
<feature type="domain" description="AB hydrolase-1" evidence="10">
    <location>
        <begin position="87"/>
        <end position="387"/>
    </location>
</feature>
<evidence type="ECO:0000313" key="12">
    <source>
        <dbReference type="Proteomes" id="UP000242188"/>
    </source>
</evidence>
<reference evidence="11 12" key="1">
    <citation type="journal article" date="2017" name="Nat. Ecol. Evol.">
        <title>Scallop genome provides insights into evolution of bilaterian karyotype and development.</title>
        <authorList>
            <person name="Wang S."/>
            <person name="Zhang J."/>
            <person name="Jiao W."/>
            <person name="Li J."/>
            <person name="Xun X."/>
            <person name="Sun Y."/>
            <person name="Guo X."/>
            <person name="Huan P."/>
            <person name="Dong B."/>
            <person name="Zhang L."/>
            <person name="Hu X."/>
            <person name="Sun X."/>
            <person name="Wang J."/>
            <person name="Zhao C."/>
            <person name="Wang Y."/>
            <person name="Wang D."/>
            <person name="Huang X."/>
            <person name="Wang R."/>
            <person name="Lv J."/>
            <person name="Li Y."/>
            <person name="Zhang Z."/>
            <person name="Liu B."/>
            <person name="Lu W."/>
            <person name="Hui Y."/>
            <person name="Liang J."/>
            <person name="Zhou Z."/>
            <person name="Hou R."/>
            <person name="Li X."/>
            <person name="Liu Y."/>
            <person name="Li H."/>
            <person name="Ning X."/>
            <person name="Lin Y."/>
            <person name="Zhao L."/>
            <person name="Xing Q."/>
            <person name="Dou J."/>
            <person name="Li Y."/>
            <person name="Mao J."/>
            <person name="Guo H."/>
            <person name="Dou H."/>
            <person name="Li T."/>
            <person name="Mu C."/>
            <person name="Jiang W."/>
            <person name="Fu Q."/>
            <person name="Fu X."/>
            <person name="Miao Y."/>
            <person name="Liu J."/>
            <person name="Yu Q."/>
            <person name="Li R."/>
            <person name="Liao H."/>
            <person name="Li X."/>
            <person name="Kong Y."/>
            <person name="Jiang Z."/>
            <person name="Chourrout D."/>
            <person name="Li R."/>
            <person name="Bao Z."/>
        </authorList>
    </citation>
    <scope>NUCLEOTIDE SEQUENCE [LARGE SCALE GENOMIC DNA]</scope>
    <source>
        <strain evidence="11 12">PY_sf001</strain>
    </source>
</reference>
<evidence type="ECO:0000256" key="1">
    <source>
        <dbReference type="ARBA" id="ARBA00010701"/>
    </source>
</evidence>
<evidence type="ECO:0000256" key="2">
    <source>
        <dbReference type="ARBA" id="ARBA00022729"/>
    </source>
</evidence>
<evidence type="ECO:0000256" key="5">
    <source>
        <dbReference type="ARBA" id="ARBA00023098"/>
    </source>
</evidence>
<evidence type="ECO:0000256" key="4">
    <source>
        <dbReference type="ARBA" id="ARBA00022963"/>
    </source>
</evidence>
<evidence type="ECO:0000256" key="7">
    <source>
        <dbReference type="PIRNR" id="PIRNR000862"/>
    </source>
</evidence>
<proteinExistence type="inferred from homology"/>
<dbReference type="SUPFAM" id="SSF53474">
    <property type="entry name" value="alpha/beta-Hydrolases"/>
    <property type="match status" value="1"/>
</dbReference>
<feature type="chain" id="PRO_5012148724" description="Lipase" evidence="9">
    <location>
        <begin position="22"/>
        <end position="414"/>
    </location>
</feature>
<name>A0A210QV36_MIZYE</name>
<feature type="active site" description="Charge relay system" evidence="8">
    <location>
        <position position="353"/>
    </location>
</feature>
<feature type="signal peptide" evidence="9">
    <location>
        <begin position="1"/>
        <end position="21"/>
    </location>
</feature>
<dbReference type="GO" id="GO:0016788">
    <property type="term" value="F:hydrolase activity, acting on ester bonds"/>
    <property type="evidence" value="ECO:0007669"/>
    <property type="project" value="InterPro"/>
</dbReference>
<evidence type="ECO:0000313" key="11">
    <source>
        <dbReference type="EMBL" id="OWF52633.1"/>
    </source>
</evidence>
<protein>
    <recommendedName>
        <fullName evidence="7">Lipase</fullName>
    </recommendedName>
</protein>
<dbReference type="OrthoDB" id="9974421at2759"/>
<dbReference type="AlphaFoldDB" id="A0A210QV36"/>
<feature type="active site" description="Nucleophile" evidence="8">
    <location>
        <position position="181"/>
    </location>
</feature>
<keyword evidence="6" id="KW-0325">Glycoprotein</keyword>